<dbReference type="Gene3D" id="2.60.120.10">
    <property type="entry name" value="Jelly Rolls"/>
    <property type="match status" value="1"/>
</dbReference>
<comment type="function">
    <text evidence="4">Regulatory protein of the TOL plasmid xyl operons. XylS activates the xylXYZLTEGFJQKIH operon required for the degradation of toluene, m-xylene and p-xylene.</text>
</comment>
<evidence type="ECO:0000313" key="7">
    <source>
        <dbReference type="Proteomes" id="UP000323161"/>
    </source>
</evidence>
<dbReference type="PANTHER" id="PTHR46796:SF10">
    <property type="entry name" value="TRANSCRIPTIONAL ACTIVATOR FEAR"/>
    <property type="match status" value="1"/>
</dbReference>
<proteinExistence type="predicted"/>
<comment type="caution">
    <text evidence="6">The sequence shown here is derived from an EMBL/GenBank/DDBJ whole genome shotgun (WGS) entry which is preliminary data.</text>
</comment>
<feature type="domain" description="HTH araC/xylS-type" evidence="5">
    <location>
        <begin position="143"/>
        <end position="241"/>
    </location>
</feature>
<dbReference type="EMBL" id="VTUU01000011">
    <property type="protein sequence ID" value="KAA1171307.1"/>
    <property type="molecule type" value="Genomic_DNA"/>
</dbReference>
<protein>
    <submittedName>
        <fullName evidence="6">AraC family transcriptional regulator</fullName>
    </submittedName>
</protein>
<evidence type="ECO:0000256" key="3">
    <source>
        <dbReference type="ARBA" id="ARBA00023163"/>
    </source>
</evidence>
<sequence>MSNSDLSLHLRSYGDEGKKHSHNHHQLVLPLSGALSLSVDATEGRVEQRKAAIIPSGSGHGYAATDENRFLVADVPEGLAPALDKLPVFVELDDALLNYVQFLHSQHLTGRDSGFTQHQMLLLLIQLLQERYGSQLNLDRRVATAKQYLDGHFRQRISTSELSAVANLSTRQLNDLFRNQVGMTPHQYLTEIRMKESWRLLEQTGLSIQKIADAVGYGSLSSFSDRFTRHFGKSPSYFRRKSQ</sequence>
<evidence type="ECO:0000256" key="2">
    <source>
        <dbReference type="ARBA" id="ARBA00023125"/>
    </source>
</evidence>
<keyword evidence="3" id="KW-0804">Transcription</keyword>
<dbReference type="GO" id="GO:0003700">
    <property type="term" value="F:DNA-binding transcription factor activity"/>
    <property type="evidence" value="ECO:0007669"/>
    <property type="project" value="InterPro"/>
</dbReference>
<organism evidence="6 7">
    <name type="scientific">Marinobacter salinexigens</name>
    <dbReference type="NCBI Taxonomy" id="2919747"/>
    <lineage>
        <taxon>Bacteria</taxon>
        <taxon>Pseudomonadati</taxon>
        <taxon>Pseudomonadota</taxon>
        <taxon>Gammaproteobacteria</taxon>
        <taxon>Pseudomonadales</taxon>
        <taxon>Marinobacteraceae</taxon>
        <taxon>Marinobacter</taxon>
    </lineage>
</organism>
<dbReference type="SUPFAM" id="SSF46689">
    <property type="entry name" value="Homeodomain-like"/>
    <property type="match status" value="2"/>
</dbReference>
<dbReference type="PROSITE" id="PS01124">
    <property type="entry name" value="HTH_ARAC_FAMILY_2"/>
    <property type="match status" value="1"/>
</dbReference>
<reference evidence="6 7" key="1">
    <citation type="submission" date="2019-08" db="EMBL/GenBank/DDBJ databases">
        <title>Marinobacter ZYF650 sp. nov., a marine bacterium isolated from seawater of the Mariana trench.</title>
        <authorList>
            <person name="Ahmad W."/>
        </authorList>
    </citation>
    <scope>NUCLEOTIDE SEQUENCE [LARGE SCALE GENOMIC DNA]</scope>
    <source>
        <strain evidence="6 7">ZYF650</strain>
    </source>
</reference>
<keyword evidence="1" id="KW-0805">Transcription regulation</keyword>
<evidence type="ECO:0000256" key="4">
    <source>
        <dbReference type="ARBA" id="ARBA00037345"/>
    </source>
</evidence>
<dbReference type="SMART" id="SM00342">
    <property type="entry name" value="HTH_ARAC"/>
    <property type="match status" value="1"/>
</dbReference>
<dbReference type="SUPFAM" id="SSF51182">
    <property type="entry name" value="RmlC-like cupins"/>
    <property type="match status" value="1"/>
</dbReference>
<dbReference type="Proteomes" id="UP000323161">
    <property type="component" value="Unassembled WGS sequence"/>
</dbReference>
<evidence type="ECO:0000259" key="5">
    <source>
        <dbReference type="PROSITE" id="PS01124"/>
    </source>
</evidence>
<name>A0A5B0V9N9_9GAMM</name>
<dbReference type="InterPro" id="IPR050204">
    <property type="entry name" value="AraC_XylS_family_regulators"/>
</dbReference>
<evidence type="ECO:0000313" key="6">
    <source>
        <dbReference type="EMBL" id="KAA1171307.1"/>
    </source>
</evidence>
<evidence type="ECO:0000256" key="1">
    <source>
        <dbReference type="ARBA" id="ARBA00023015"/>
    </source>
</evidence>
<dbReference type="Pfam" id="PF12833">
    <property type="entry name" value="HTH_18"/>
    <property type="match status" value="1"/>
</dbReference>
<accession>A0A5B0V9N9</accession>
<dbReference type="RefSeq" id="WP_149601449.1">
    <property type="nucleotide sequence ID" value="NZ_VTUU01000011.1"/>
</dbReference>
<dbReference type="InterPro" id="IPR011051">
    <property type="entry name" value="RmlC_Cupin_sf"/>
</dbReference>
<dbReference type="PANTHER" id="PTHR46796">
    <property type="entry name" value="HTH-TYPE TRANSCRIPTIONAL ACTIVATOR RHAS-RELATED"/>
    <property type="match status" value="1"/>
</dbReference>
<dbReference type="InterPro" id="IPR018060">
    <property type="entry name" value="HTH_AraC"/>
</dbReference>
<dbReference type="InterPro" id="IPR020449">
    <property type="entry name" value="Tscrpt_reg_AraC-type_HTH"/>
</dbReference>
<dbReference type="Gene3D" id="1.10.10.60">
    <property type="entry name" value="Homeodomain-like"/>
    <property type="match status" value="2"/>
</dbReference>
<dbReference type="InterPro" id="IPR009057">
    <property type="entry name" value="Homeodomain-like_sf"/>
</dbReference>
<dbReference type="AlphaFoldDB" id="A0A5B0V9N9"/>
<dbReference type="PRINTS" id="PR00032">
    <property type="entry name" value="HTHARAC"/>
</dbReference>
<keyword evidence="2" id="KW-0238">DNA-binding</keyword>
<dbReference type="InterPro" id="IPR014710">
    <property type="entry name" value="RmlC-like_jellyroll"/>
</dbReference>
<keyword evidence="7" id="KW-1185">Reference proteome</keyword>
<dbReference type="GO" id="GO:0043565">
    <property type="term" value="F:sequence-specific DNA binding"/>
    <property type="evidence" value="ECO:0007669"/>
    <property type="project" value="InterPro"/>
</dbReference>
<gene>
    <name evidence="6" type="ORF">FWJ25_16955</name>
</gene>